<dbReference type="HOGENOM" id="CLU_2427748_0_0_1"/>
<organism evidence="2 3">
    <name type="scientific">Penicillium oxalicum (strain 114-2 / CGMCC 5302)</name>
    <name type="common">Penicillium decumbens</name>
    <dbReference type="NCBI Taxonomy" id="933388"/>
    <lineage>
        <taxon>Eukaryota</taxon>
        <taxon>Fungi</taxon>
        <taxon>Dikarya</taxon>
        <taxon>Ascomycota</taxon>
        <taxon>Pezizomycotina</taxon>
        <taxon>Eurotiomycetes</taxon>
        <taxon>Eurotiomycetidae</taxon>
        <taxon>Eurotiales</taxon>
        <taxon>Aspergillaceae</taxon>
        <taxon>Penicillium</taxon>
    </lineage>
</organism>
<gene>
    <name evidence="2" type="ORF">PDE_08277</name>
</gene>
<feature type="region of interest" description="Disordered" evidence="1">
    <location>
        <begin position="22"/>
        <end position="49"/>
    </location>
</feature>
<dbReference type="Proteomes" id="UP000019376">
    <property type="component" value="Unassembled WGS sequence"/>
</dbReference>
<proteinExistence type="predicted"/>
<evidence type="ECO:0000256" key="1">
    <source>
        <dbReference type="SAM" id="MobiDB-lite"/>
    </source>
</evidence>
<dbReference type="AlphaFoldDB" id="S7ZRH9"/>
<dbReference type="EMBL" id="KB644415">
    <property type="protein sequence ID" value="EPS33315.1"/>
    <property type="molecule type" value="Genomic_DNA"/>
</dbReference>
<protein>
    <submittedName>
        <fullName evidence="2">Uncharacterized protein</fullName>
    </submittedName>
</protein>
<sequence length="91" mass="10245">MSVKTVLDKRIDLENAPVALGAMIHRSGRGQSGDQRGKRPGTRLKTRGVAESKGFLLKTSVVVEKKKRWTRQTDLRLGGSWQAVQSQEWRE</sequence>
<name>S7ZRH9_PENO1</name>
<evidence type="ECO:0000313" key="2">
    <source>
        <dbReference type="EMBL" id="EPS33315.1"/>
    </source>
</evidence>
<evidence type="ECO:0000313" key="3">
    <source>
        <dbReference type="Proteomes" id="UP000019376"/>
    </source>
</evidence>
<keyword evidence="3" id="KW-1185">Reference proteome</keyword>
<reference evidence="2 3" key="1">
    <citation type="journal article" date="2013" name="PLoS ONE">
        <title>Genomic and secretomic analyses reveal unique features of the lignocellulolytic enzyme system of Penicillium decumbens.</title>
        <authorList>
            <person name="Liu G."/>
            <person name="Zhang L."/>
            <person name="Wei X."/>
            <person name="Zou G."/>
            <person name="Qin Y."/>
            <person name="Ma L."/>
            <person name="Li J."/>
            <person name="Zheng H."/>
            <person name="Wang S."/>
            <person name="Wang C."/>
            <person name="Xun L."/>
            <person name="Zhao G.-P."/>
            <person name="Zhou Z."/>
            <person name="Qu Y."/>
        </authorList>
    </citation>
    <scope>NUCLEOTIDE SEQUENCE [LARGE SCALE GENOMIC DNA]</scope>
    <source>
        <strain evidence="3">114-2 / CGMCC 5302</strain>
    </source>
</reference>
<accession>S7ZRH9</accession>